<keyword evidence="7" id="KW-1185">Reference proteome</keyword>
<dbReference type="EMBL" id="MOXD01000001">
    <property type="protein sequence ID" value="OMQ26879.1"/>
    <property type="molecule type" value="Genomic_DNA"/>
</dbReference>
<dbReference type="Pfam" id="PF00476">
    <property type="entry name" value="DNA_pol_A"/>
    <property type="match status" value="1"/>
</dbReference>
<dbReference type="InterPro" id="IPR002298">
    <property type="entry name" value="DNA_polymerase_A"/>
</dbReference>
<gene>
    <name evidence="6" type="ORF">BMI79_00690</name>
</gene>
<dbReference type="SUPFAM" id="SSF56672">
    <property type="entry name" value="DNA/RNA polymerases"/>
    <property type="match status" value="1"/>
</dbReference>
<comment type="caution">
    <text evidence="6">The sequence shown here is derived from an EMBL/GenBank/DDBJ whole genome shotgun (WGS) entry which is preliminary data.</text>
</comment>
<dbReference type="RefSeq" id="WP_076939922.1">
    <property type="nucleotide sequence ID" value="NZ_MOXD01000001.1"/>
</dbReference>
<accession>A0A1S8CNP5</accession>
<evidence type="ECO:0000256" key="3">
    <source>
        <dbReference type="ARBA" id="ARBA00022705"/>
    </source>
</evidence>
<feature type="domain" description="DNA-directed DNA polymerase family A palm" evidence="5">
    <location>
        <begin position="379"/>
        <end position="662"/>
    </location>
</feature>
<dbReference type="Gene3D" id="1.10.150.20">
    <property type="entry name" value="5' to 3' exonuclease, C-terminal subdomain"/>
    <property type="match status" value="1"/>
</dbReference>
<dbReference type="OrthoDB" id="9764911at2"/>
<dbReference type="STRING" id="2034155.BMI79_00690"/>
<organism evidence="6 7">
    <name type="scientific">Serratia oryzae</name>
    <dbReference type="NCBI Taxonomy" id="2034155"/>
    <lineage>
        <taxon>Bacteria</taxon>
        <taxon>Pseudomonadati</taxon>
        <taxon>Pseudomonadota</taxon>
        <taxon>Gammaproteobacteria</taxon>
        <taxon>Enterobacterales</taxon>
        <taxon>Yersiniaceae</taxon>
        <taxon>Serratia</taxon>
    </lineage>
</organism>
<dbReference type="GO" id="GO:0003887">
    <property type="term" value="F:DNA-directed DNA polymerase activity"/>
    <property type="evidence" value="ECO:0007669"/>
    <property type="project" value="UniProtKB-EC"/>
</dbReference>
<evidence type="ECO:0000313" key="6">
    <source>
        <dbReference type="EMBL" id="OMQ26879.1"/>
    </source>
</evidence>
<dbReference type="InterPro" id="IPR001098">
    <property type="entry name" value="DNA-dir_DNA_pol_A_palm_dom"/>
</dbReference>
<reference evidence="6 7" key="1">
    <citation type="submission" date="2016-11" db="EMBL/GenBank/DDBJ databases">
        <title>Rahnella oryzae sp. nov., isolated from rice root.</title>
        <authorList>
            <person name="Zhang X.-X."/>
            <person name="Zhang J."/>
        </authorList>
    </citation>
    <scope>NUCLEOTIDE SEQUENCE [LARGE SCALE GENOMIC DNA]</scope>
    <source>
        <strain evidence="6 7">J11-6</strain>
    </source>
</reference>
<dbReference type="SMART" id="SM00482">
    <property type="entry name" value="POLAc"/>
    <property type="match status" value="1"/>
</dbReference>
<evidence type="ECO:0000259" key="5">
    <source>
        <dbReference type="SMART" id="SM00482"/>
    </source>
</evidence>
<dbReference type="Proteomes" id="UP000216021">
    <property type="component" value="Unassembled WGS sequence"/>
</dbReference>
<dbReference type="SUPFAM" id="SSF53098">
    <property type="entry name" value="Ribonuclease H-like"/>
    <property type="match status" value="1"/>
</dbReference>
<protein>
    <recommendedName>
        <fullName evidence="2">DNA-directed DNA polymerase</fullName>
        <ecNumber evidence="2">2.7.7.7</ecNumber>
    </recommendedName>
</protein>
<evidence type="ECO:0000256" key="2">
    <source>
        <dbReference type="ARBA" id="ARBA00012417"/>
    </source>
</evidence>
<evidence type="ECO:0000256" key="4">
    <source>
        <dbReference type="ARBA" id="ARBA00049244"/>
    </source>
</evidence>
<dbReference type="PANTHER" id="PTHR10133:SF27">
    <property type="entry name" value="DNA POLYMERASE NU"/>
    <property type="match status" value="1"/>
</dbReference>
<dbReference type="PANTHER" id="PTHR10133">
    <property type="entry name" value="DNA POLYMERASE I"/>
    <property type="match status" value="1"/>
</dbReference>
<dbReference type="InterPro" id="IPR043502">
    <property type="entry name" value="DNA/RNA_pol_sf"/>
</dbReference>
<comment type="subunit">
    <text evidence="1">Single-chain monomer with multiple functions.</text>
</comment>
<comment type="catalytic activity">
    <reaction evidence="4">
        <text>DNA(n) + a 2'-deoxyribonucleoside 5'-triphosphate = DNA(n+1) + diphosphate</text>
        <dbReference type="Rhea" id="RHEA:22508"/>
        <dbReference type="Rhea" id="RHEA-COMP:17339"/>
        <dbReference type="Rhea" id="RHEA-COMP:17340"/>
        <dbReference type="ChEBI" id="CHEBI:33019"/>
        <dbReference type="ChEBI" id="CHEBI:61560"/>
        <dbReference type="ChEBI" id="CHEBI:173112"/>
        <dbReference type="EC" id="2.7.7.7"/>
    </reaction>
</comment>
<dbReference type="AlphaFoldDB" id="A0A1S8CNP5"/>
<sequence length="698" mass="77589">MPNILWLDLETYSEIPIKNGTHAYAEGIEIMLIAWAIDDAPINVHDFTESNILPPQLLTALGDEDVLIYAHNSHFDRTMLRHSLQRHLPGVVAGGVERWRDTMVKALAHGLPGALGALCEVLSISQDKAKDKEGKALIQLFCKPRPKGNKLRRATRKTHPEEWQRFVAYAGLDIEAMRAVDKKLPSWNYQGSELALWHFDQHINDRGVCMDIELAEAALRTVDAEQAILAKRTQDMTNDGVQAATQRDAMLRHIASAFGVDLPDMQKSTLERRIADPDLPGALRELLAIRLQSSTTSTSKYKTLLKGVSSDGRLRGTLQFCGASRTGRWAGRLFQPQNLPRPTFAQGEPDQQEQIDRGIEAIKNGCADLLYPNVMEVVSSSLRGCIMAPKGKKLVVSDLSNIEGRVLAWLAGEEWKLQAFRDFDAGTGADLYKLAYARAFNMSPDEVTKDQRQIGKVMELGLGYGGGVAAFVTFALTYGLDLDKLADAALPNIPLSIQREAQSWWRASVQQKKTYGLSERVFITCDSLKRMWRNAHVATVPFWYDLEDTVRRAIASPKVTLQCQRLKVRRDGSWLRIALPSGRAVCYPGIGIEGSNLSYMGTNPYSRKWQRLKTYGGKLVENVTQAAARDVLAGNMPCIEAAGYDIVLTVHDEVITEAPDTDDYSHDALSALLATNPKWALDLPLSAGGFEAYHYRKD</sequence>
<evidence type="ECO:0000313" key="7">
    <source>
        <dbReference type="Proteomes" id="UP000216021"/>
    </source>
</evidence>
<proteinExistence type="predicted"/>
<dbReference type="InterPro" id="IPR012337">
    <property type="entry name" value="RNaseH-like_sf"/>
</dbReference>
<dbReference type="GO" id="GO:0006302">
    <property type="term" value="P:double-strand break repair"/>
    <property type="evidence" value="ECO:0007669"/>
    <property type="project" value="TreeGrafter"/>
</dbReference>
<dbReference type="GO" id="GO:0003677">
    <property type="term" value="F:DNA binding"/>
    <property type="evidence" value="ECO:0007669"/>
    <property type="project" value="InterPro"/>
</dbReference>
<keyword evidence="3" id="KW-0235">DNA replication</keyword>
<evidence type="ECO:0000256" key="1">
    <source>
        <dbReference type="ARBA" id="ARBA00011541"/>
    </source>
</evidence>
<name>A0A1S8CNP5_9GAMM</name>
<dbReference type="GO" id="GO:0006261">
    <property type="term" value="P:DNA-templated DNA replication"/>
    <property type="evidence" value="ECO:0007669"/>
    <property type="project" value="InterPro"/>
</dbReference>
<dbReference type="EC" id="2.7.7.7" evidence="2"/>